<protein>
    <submittedName>
        <fullName evidence="4">NDP-sugar epimerase, includes UDP-GlcNAc-inverting 4,6-dehydratase FlaA1 and capsular polysaccharide biosynthesis protein EpsC</fullName>
    </submittedName>
</protein>
<dbReference type="CDD" id="cd05237">
    <property type="entry name" value="UDP_invert_4-6DH_SDR_e"/>
    <property type="match status" value="1"/>
</dbReference>
<dbReference type="PANTHER" id="PTHR43318:SF1">
    <property type="entry name" value="POLYSACCHARIDE BIOSYNTHESIS PROTEIN EPSC-RELATED"/>
    <property type="match status" value="1"/>
</dbReference>
<dbReference type="Pfam" id="PF02719">
    <property type="entry name" value="Polysacc_synt_2"/>
    <property type="match status" value="1"/>
</dbReference>
<comment type="similarity">
    <text evidence="1">Belongs to the polysaccharide synthase family.</text>
</comment>
<dbReference type="InterPro" id="IPR036291">
    <property type="entry name" value="NAD(P)-bd_dom_sf"/>
</dbReference>
<evidence type="ECO:0000313" key="5">
    <source>
        <dbReference type="Proteomes" id="UP000199527"/>
    </source>
</evidence>
<evidence type="ECO:0000256" key="1">
    <source>
        <dbReference type="ARBA" id="ARBA00007430"/>
    </source>
</evidence>
<dbReference type="AlphaFoldDB" id="A0A1G8XNC5"/>
<feature type="domain" description="PglD N-terminal" evidence="3">
    <location>
        <begin position="3"/>
        <end position="73"/>
    </location>
</feature>
<evidence type="ECO:0000259" key="2">
    <source>
        <dbReference type="Pfam" id="PF02719"/>
    </source>
</evidence>
<dbReference type="EMBL" id="FNEM01000015">
    <property type="protein sequence ID" value="SDJ91967.1"/>
    <property type="molecule type" value="Genomic_DNA"/>
</dbReference>
<dbReference type="RefSeq" id="WP_090367062.1">
    <property type="nucleotide sequence ID" value="NZ_FNEM01000015.1"/>
</dbReference>
<dbReference type="Gene3D" id="3.40.50.720">
    <property type="entry name" value="NAD(P)-binding Rossmann-like Domain"/>
    <property type="match status" value="2"/>
</dbReference>
<accession>A0A1G8XNC5</accession>
<dbReference type="Pfam" id="PF17836">
    <property type="entry name" value="PglD_N"/>
    <property type="match status" value="1"/>
</dbReference>
<keyword evidence="5" id="KW-1185">Reference proteome</keyword>
<dbReference type="InterPro" id="IPR041561">
    <property type="entry name" value="PglD_N"/>
</dbReference>
<sequence length="464" mass="50865">MKNVVIFGASSGGKIVADALLRQPERYQLKYFLDNDASRWGQQLLGITIAGGMDELATLAKAEPIDKVIVAISSIGEDDLAVISDTCRQWDIELRIIPQALDIVFEDPILNQMREVSVADLLGRHEVSLADDLVSAEIQGQTVLVTGAAGSIGSEVVRQVAKFAPARIIGLDVNENDLYLLELFVGRHFPEIVFSSVICSIQDRTELERELTGQGIDVVFHCAAHKHVPLMERSPVQAVKNNVLGTLNVAQVADELAIGRFVLISTDKAVNPTNVMGASKRVAELIVLEMNRRSDTRFMAVRFGNVLGSAGSVIPIFKELLKEGRDLTITDERMTRYFMTIPEAARLVIESGVQGQGGELFVLEMGEPVEILTLARKMIELSRAQSDIKIIGLRPGEKLYEELFYDMDSVIPTDNRKILLSTAEADQQLDLAQLRQEIEAVIADASGSRSFLGRYVASFSGAQA</sequence>
<dbReference type="SUPFAM" id="SSF51735">
    <property type="entry name" value="NAD(P)-binding Rossmann-fold domains"/>
    <property type="match status" value="2"/>
</dbReference>
<name>A0A1G8XNC5_9GAMM</name>
<dbReference type="InterPro" id="IPR003869">
    <property type="entry name" value="Polysac_CapD-like"/>
</dbReference>
<organism evidence="4 5">
    <name type="scientific">Ferrimonas sediminum</name>
    <dbReference type="NCBI Taxonomy" id="718193"/>
    <lineage>
        <taxon>Bacteria</taxon>
        <taxon>Pseudomonadati</taxon>
        <taxon>Pseudomonadota</taxon>
        <taxon>Gammaproteobacteria</taxon>
        <taxon>Alteromonadales</taxon>
        <taxon>Ferrimonadaceae</taxon>
        <taxon>Ferrimonas</taxon>
    </lineage>
</organism>
<dbReference type="PANTHER" id="PTHR43318">
    <property type="entry name" value="UDP-N-ACETYLGLUCOSAMINE 4,6-DEHYDRATASE"/>
    <property type="match status" value="1"/>
</dbReference>
<dbReference type="InterPro" id="IPR051203">
    <property type="entry name" value="Polysaccharide_Synthase-Rel"/>
</dbReference>
<gene>
    <name evidence="4" type="ORF">SAMN04488540_11592</name>
</gene>
<proteinExistence type="inferred from homology"/>
<reference evidence="5" key="1">
    <citation type="submission" date="2016-10" db="EMBL/GenBank/DDBJ databases">
        <authorList>
            <person name="Varghese N."/>
            <person name="Submissions S."/>
        </authorList>
    </citation>
    <scope>NUCLEOTIDE SEQUENCE [LARGE SCALE GENOMIC DNA]</scope>
    <source>
        <strain evidence="5">DSM 23317</strain>
    </source>
</reference>
<feature type="domain" description="Polysaccharide biosynthesis protein CapD-like" evidence="2">
    <location>
        <begin position="143"/>
        <end position="419"/>
    </location>
</feature>
<dbReference type="OrthoDB" id="9803111at2"/>
<evidence type="ECO:0000313" key="4">
    <source>
        <dbReference type="EMBL" id="SDJ91967.1"/>
    </source>
</evidence>
<evidence type="ECO:0000259" key="3">
    <source>
        <dbReference type="Pfam" id="PF17836"/>
    </source>
</evidence>
<dbReference type="Proteomes" id="UP000199527">
    <property type="component" value="Unassembled WGS sequence"/>
</dbReference>